<keyword evidence="1" id="KW-0540">Nuclease</keyword>
<dbReference type="GO" id="GO:0003723">
    <property type="term" value="F:RNA binding"/>
    <property type="evidence" value="ECO:0007669"/>
    <property type="project" value="InterPro"/>
</dbReference>
<evidence type="ECO:0000256" key="2">
    <source>
        <dbReference type="ARBA" id="ARBA00022801"/>
    </source>
</evidence>
<feature type="compositionally biased region" description="Basic and acidic residues" evidence="3">
    <location>
        <begin position="39"/>
        <end position="51"/>
    </location>
</feature>
<feature type="region of interest" description="Disordered" evidence="3">
    <location>
        <begin position="146"/>
        <end position="174"/>
    </location>
</feature>
<sequence length="174" mass="19206">MSSTSKKRAAPSVTSSSSSQSSRSTASSNYSLSRLPPTDPERRLNAADVRRQVSNAPTVSRAKRDAKKIWNRSGPVKQNFPSPHKFHNQERLVLSSPPPWLEQVIAPKGRDHRQGDPKGRARGVFNKSDKSTVDVAYHEKDLSAGDTGFVKADYRSKVPSVHGKSKKNKKQKTS</sequence>
<dbReference type="RefSeq" id="XP_064656294.1">
    <property type="nucleotide sequence ID" value="XM_064805834.1"/>
</dbReference>
<dbReference type="Gene3D" id="3.10.450.30">
    <property type="entry name" value="Microbial ribonucleases"/>
    <property type="match status" value="1"/>
</dbReference>
<evidence type="ECO:0008006" key="6">
    <source>
        <dbReference type="Google" id="ProtNLM"/>
    </source>
</evidence>
<feature type="region of interest" description="Disordered" evidence="3">
    <location>
        <begin position="1"/>
        <end position="84"/>
    </location>
</feature>
<feature type="compositionally biased region" description="Low complexity" evidence="3">
    <location>
        <begin position="12"/>
        <end position="33"/>
    </location>
</feature>
<comment type="caution">
    <text evidence="4">The sequence shown here is derived from an EMBL/GenBank/DDBJ whole genome shotgun (WGS) entry which is preliminary data.</text>
</comment>
<evidence type="ECO:0000256" key="3">
    <source>
        <dbReference type="SAM" id="MobiDB-lite"/>
    </source>
</evidence>
<dbReference type="InterPro" id="IPR016191">
    <property type="entry name" value="Ribonuclease/ribotoxin"/>
</dbReference>
<keyword evidence="5" id="KW-1185">Reference proteome</keyword>
<dbReference type="EMBL" id="JAVRRT010000014">
    <property type="protein sequence ID" value="KAK5166341.1"/>
    <property type="molecule type" value="Genomic_DNA"/>
</dbReference>
<dbReference type="GeneID" id="89929935"/>
<proteinExistence type="predicted"/>
<feature type="compositionally biased region" description="Basic and acidic residues" evidence="3">
    <location>
        <begin position="108"/>
        <end position="119"/>
    </location>
</feature>
<feature type="region of interest" description="Disordered" evidence="3">
    <location>
        <begin position="106"/>
        <end position="126"/>
    </location>
</feature>
<organism evidence="4 5">
    <name type="scientific">Saxophila tyrrhenica</name>
    <dbReference type="NCBI Taxonomy" id="1690608"/>
    <lineage>
        <taxon>Eukaryota</taxon>
        <taxon>Fungi</taxon>
        <taxon>Dikarya</taxon>
        <taxon>Ascomycota</taxon>
        <taxon>Pezizomycotina</taxon>
        <taxon>Dothideomycetes</taxon>
        <taxon>Dothideomycetidae</taxon>
        <taxon>Mycosphaerellales</taxon>
        <taxon>Extremaceae</taxon>
        <taxon>Saxophila</taxon>
    </lineage>
</organism>
<keyword evidence="2" id="KW-0378">Hydrolase</keyword>
<reference evidence="4 5" key="1">
    <citation type="submission" date="2023-08" db="EMBL/GenBank/DDBJ databases">
        <title>Black Yeasts Isolated from many extreme environments.</title>
        <authorList>
            <person name="Coleine C."/>
            <person name="Stajich J.E."/>
            <person name="Selbmann L."/>
        </authorList>
    </citation>
    <scope>NUCLEOTIDE SEQUENCE [LARGE SCALE GENOMIC DNA]</scope>
    <source>
        <strain evidence="4 5">CCFEE 5935</strain>
    </source>
</reference>
<dbReference type="InterPro" id="IPR000026">
    <property type="entry name" value="N1-like"/>
</dbReference>
<dbReference type="SUPFAM" id="SSF53933">
    <property type="entry name" value="Microbial ribonucleases"/>
    <property type="match status" value="1"/>
</dbReference>
<evidence type="ECO:0000256" key="1">
    <source>
        <dbReference type="ARBA" id="ARBA00022722"/>
    </source>
</evidence>
<dbReference type="AlphaFoldDB" id="A0AAV9P1U3"/>
<evidence type="ECO:0000313" key="4">
    <source>
        <dbReference type="EMBL" id="KAK5166341.1"/>
    </source>
</evidence>
<name>A0AAV9P1U3_9PEZI</name>
<accession>A0AAV9P1U3</accession>
<feature type="compositionally biased region" description="Basic residues" evidence="3">
    <location>
        <begin position="163"/>
        <end position="174"/>
    </location>
</feature>
<dbReference type="Pfam" id="PF00545">
    <property type="entry name" value="Ribonuclease"/>
    <property type="match status" value="1"/>
</dbReference>
<dbReference type="GO" id="GO:0004521">
    <property type="term" value="F:RNA endonuclease activity"/>
    <property type="evidence" value="ECO:0007669"/>
    <property type="project" value="InterPro"/>
</dbReference>
<gene>
    <name evidence="4" type="ORF">LTR77_008602</name>
</gene>
<dbReference type="Proteomes" id="UP001337655">
    <property type="component" value="Unassembled WGS sequence"/>
</dbReference>
<dbReference type="GO" id="GO:0016787">
    <property type="term" value="F:hydrolase activity"/>
    <property type="evidence" value="ECO:0007669"/>
    <property type="project" value="UniProtKB-KW"/>
</dbReference>
<protein>
    <recommendedName>
        <fullName evidence="6">Srp40 C-terminal domain-containing protein</fullName>
    </recommendedName>
</protein>
<evidence type="ECO:0000313" key="5">
    <source>
        <dbReference type="Proteomes" id="UP001337655"/>
    </source>
</evidence>